<dbReference type="Proteomes" id="UP000186026">
    <property type="component" value="Unassembled WGS sequence"/>
</dbReference>
<dbReference type="PANTHER" id="PTHR43777:SF1">
    <property type="entry name" value="MOLYBDENUM COFACTOR CYTIDYLYLTRANSFERASE"/>
    <property type="match status" value="1"/>
</dbReference>
<dbReference type="CDD" id="cd04182">
    <property type="entry name" value="GT_2_like_f"/>
    <property type="match status" value="1"/>
</dbReference>
<dbReference type="STRING" id="529505.SAMN05421761_12232"/>
<dbReference type="SUPFAM" id="SSF53448">
    <property type="entry name" value="Nucleotide-diphospho-sugar transferases"/>
    <property type="match status" value="1"/>
</dbReference>
<dbReference type="RefSeq" id="WP_076502964.1">
    <property type="nucleotide sequence ID" value="NZ_FTOP01000022.1"/>
</dbReference>
<dbReference type="EMBL" id="FTOP01000022">
    <property type="protein sequence ID" value="SIT15254.1"/>
    <property type="molecule type" value="Genomic_DNA"/>
</dbReference>
<gene>
    <name evidence="2" type="ORF">SAMN05421761_12232</name>
</gene>
<feature type="domain" description="MobA-like NTP transferase" evidence="1">
    <location>
        <begin position="11"/>
        <end position="169"/>
    </location>
</feature>
<dbReference type="InterPro" id="IPR029044">
    <property type="entry name" value="Nucleotide-diphossugar_trans"/>
</dbReference>
<dbReference type="Gene3D" id="3.90.550.10">
    <property type="entry name" value="Spore Coat Polysaccharide Biosynthesis Protein SpsA, Chain A"/>
    <property type="match status" value="1"/>
</dbReference>
<dbReference type="GO" id="GO:0016779">
    <property type="term" value="F:nucleotidyltransferase activity"/>
    <property type="evidence" value="ECO:0007669"/>
    <property type="project" value="UniProtKB-KW"/>
</dbReference>
<dbReference type="AlphaFoldDB" id="A0A1N7PXA5"/>
<keyword evidence="3" id="KW-1185">Reference proteome</keyword>
<accession>A0A1N7PXA5</accession>
<proteinExistence type="predicted"/>
<name>A0A1N7PXA5_9BACT</name>
<sequence>MINQNKLKTGAILLAAGSSTRLGRPKQLLMFEEQTLLERSISSILKSQIDEFVIVLGGNAQEIQAQVDLSNFSLIVNHDWELGMSCSMKLGLTYLISKYAIDQVVIILCDQPFVNEGLINEIITKKENGIVACSYGDTVGVPALFDSKHFGELLTLQNKEGAKKIILRHLHQCDLIKFDLGSIDIDTEDDYQNLLKMDS</sequence>
<protein>
    <submittedName>
        <fullName evidence="2">Molybdenum cofactor cytidylyltransferase</fullName>
    </submittedName>
</protein>
<evidence type="ECO:0000259" key="1">
    <source>
        <dbReference type="Pfam" id="PF12804"/>
    </source>
</evidence>
<reference evidence="3" key="1">
    <citation type="submission" date="2017-01" db="EMBL/GenBank/DDBJ databases">
        <authorList>
            <person name="Varghese N."/>
            <person name="Submissions S."/>
        </authorList>
    </citation>
    <scope>NUCLEOTIDE SEQUENCE [LARGE SCALE GENOMIC DNA]</scope>
    <source>
        <strain evidence="3">DSM 46698</strain>
    </source>
</reference>
<evidence type="ECO:0000313" key="3">
    <source>
        <dbReference type="Proteomes" id="UP000186026"/>
    </source>
</evidence>
<dbReference type="InterPro" id="IPR025877">
    <property type="entry name" value="MobA-like_NTP_Trfase"/>
</dbReference>
<evidence type="ECO:0000313" key="2">
    <source>
        <dbReference type="EMBL" id="SIT15254.1"/>
    </source>
</evidence>
<dbReference type="Pfam" id="PF12804">
    <property type="entry name" value="NTP_transf_3"/>
    <property type="match status" value="1"/>
</dbReference>
<keyword evidence="2" id="KW-0548">Nucleotidyltransferase</keyword>
<keyword evidence="2" id="KW-0808">Transferase</keyword>
<dbReference type="PANTHER" id="PTHR43777">
    <property type="entry name" value="MOLYBDENUM COFACTOR CYTIDYLYLTRANSFERASE"/>
    <property type="match status" value="1"/>
</dbReference>
<organism evidence="2 3">
    <name type="scientific">Belliella pelovolcani</name>
    <dbReference type="NCBI Taxonomy" id="529505"/>
    <lineage>
        <taxon>Bacteria</taxon>
        <taxon>Pseudomonadati</taxon>
        <taxon>Bacteroidota</taxon>
        <taxon>Cytophagia</taxon>
        <taxon>Cytophagales</taxon>
        <taxon>Cyclobacteriaceae</taxon>
        <taxon>Belliella</taxon>
    </lineage>
</organism>
<dbReference type="OrthoDB" id="9779263at2"/>